<keyword evidence="1" id="KW-0732">Signal</keyword>
<evidence type="ECO:0000256" key="1">
    <source>
        <dbReference type="SAM" id="SignalP"/>
    </source>
</evidence>
<sequence length="868" mass="100625">MKLAFIFTIFLGVLLPLSVFAQQSTRIRGVVTDKTTGESLPFVNISFDGTTNGTTSDSEGKYYLETDQATNALKASYIGYEALIKPVVIGTSQTINFALEETSLQLEDVTISSKKLKYRNKDNPAVHIINRVIEHKESNKMTALDYYEYNKYEKVEFDFNNITEKFKQKRIMKDFQMVFDYMDTSDINGKTYLPIFLRETSSQVYYRKNPEREVEYRLGTKMTGFEDYFDNQGISYIVDKLYQDVDIYENNMNVLSQYFVSPISILAPLTYKYYIADTLMVEGEKLFKLSFQPRNQNDLAFIGSMYITTDSAYAVKKVDMRISEKTNLNYVEDLFIVQEFVKNSYNTYQLKTDEISMDFNITEANKMGIFGRRTVSYKDVVYDQKRSDTVYAGNEYIKQVNKIDKQPDEFWEQARHMELSKSEQGVYQMNEEVVEMPAFKRYMDLLTLASIGYVDFNKISIGPVSNIYSNNQVEGSRFRLGVLTTEKFSRAWQLEAYAAYGLGDEKWKYSGRVSHYFTENRLDHITAFYFNDLMNPGEGLQAAAESSIFSSFRRGVNDKRIYTTSYGFDYGQRIKYGFSYNVGASIQDLRPGGVLSFAPGDAYPSTKYQDQQIFIPIWYDRGISYPSFMEYEEKIEVTEVTAGLRYAPNEKIYQGRTGTSTIPTKFPIVQLKYWHGFDGLFDSDYAYDRVQLSVSKRFYVSPFGFTDVDVAYTQLWGRVPYPLLTLPRGNQTYSYYSHAFNMMNYLEFVSDRQVDLQLSHYFNGYIMNKIPLVKKLKLRSIVTYKMLFGSISDANNPDLNSDLPPYPRYANGEQATYALTRDPYMEASIGISNIFKVLRVDMVKRLTYLDRKDVPQGWAVRAKIQIEF</sequence>
<reference evidence="2" key="1">
    <citation type="submission" date="2022-09" db="EMBL/GenBank/DDBJ databases">
        <title>Comparative genomics and taxonomic characterization of three novel marine species of genus Reichenbachiella exhibiting antioxidant and polysaccharide degradation activities.</title>
        <authorList>
            <person name="Muhammad N."/>
            <person name="Lee Y.-J."/>
            <person name="Ko J."/>
            <person name="Kim S.-G."/>
        </authorList>
    </citation>
    <scope>NUCLEOTIDE SEQUENCE</scope>
    <source>
        <strain evidence="2">BKB1-1</strain>
    </source>
</reference>
<dbReference type="Pfam" id="PF13715">
    <property type="entry name" value="CarbopepD_reg_2"/>
    <property type="match status" value="1"/>
</dbReference>
<dbReference type="SUPFAM" id="SSF49464">
    <property type="entry name" value="Carboxypeptidase regulatory domain-like"/>
    <property type="match status" value="1"/>
</dbReference>
<organism evidence="2 3">
    <name type="scientific">Reichenbachiella agarivorans</name>
    <dbReference type="NCBI Taxonomy" id="2979464"/>
    <lineage>
        <taxon>Bacteria</taxon>
        <taxon>Pseudomonadati</taxon>
        <taxon>Bacteroidota</taxon>
        <taxon>Cytophagia</taxon>
        <taxon>Cytophagales</taxon>
        <taxon>Reichenbachiellaceae</taxon>
        <taxon>Reichenbachiella</taxon>
    </lineage>
</organism>
<protein>
    <submittedName>
        <fullName evidence="2">DUF5686 and carboxypeptidase regulatory-like domain-containing protein</fullName>
    </submittedName>
</protein>
<accession>A0ABY6CLL1</accession>
<feature type="chain" id="PRO_5046015132" evidence="1">
    <location>
        <begin position="22"/>
        <end position="868"/>
    </location>
</feature>
<proteinExistence type="predicted"/>
<dbReference type="Proteomes" id="UP001065174">
    <property type="component" value="Chromosome"/>
</dbReference>
<dbReference type="Gene3D" id="2.60.40.1120">
    <property type="entry name" value="Carboxypeptidase-like, regulatory domain"/>
    <property type="match status" value="1"/>
</dbReference>
<feature type="signal peptide" evidence="1">
    <location>
        <begin position="1"/>
        <end position="21"/>
    </location>
</feature>
<name>A0ABY6CLL1_9BACT</name>
<keyword evidence="3" id="KW-1185">Reference proteome</keyword>
<evidence type="ECO:0000313" key="3">
    <source>
        <dbReference type="Proteomes" id="UP001065174"/>
    </source>
</evidence>
<dbReference type="Pfam" id="PF18939">
    <property type="entry name" value="DUF5686"/>
    <property type="match status" value="1"/>
</dbReference>
<dbReference type="InterPro" id="IPR008969">
    <property type="entry name" value="CarboxyPept-like_regulatory"/>
</dbReference>
<dbReference type="EMBL" id="CP106679">
    <property type="protein sequence ID" value="UXP31404.1"/>
    <property type="molecule type" value="Genomic_DNA"/>
</dbReference>
<dbReference type="RefSeq" id="WP_262308843.1">
    <property type="nucleotide sequence ID" value="NZ_CP106679.1"/>
</dbReference>
<dbReference type="InterPro" id="IPR043741">
    <property type="entry name" value="DUF5686"/>
</dbReference>
<gene>
    <name evidence="2" type="ORF">N6H18_13695</name>
</gene>
<evidence type="ECO:0000313" key="2">
    <source>
        <dbReference type="EMBL" id="UXP31404.1"/>
    </source>
</evidence>